<dbReference type="Gene3D" id="3.50.50.60">
    <property type="entry name" value="FAD/NAD(P)-binding domain"/>
    <property type="match status" value="1"/>
</dbReference>
<accession>A0A1K2F6B3</accession>
<dbReference type="InterPro" id="IPR036188">
    <property type="entry name" value="FAD/NAD-bd_sf"/>
</dbReference>
<organism evidence="4 5">
    <name type="scientific">Streptomyces atratus</name>
    <dbReference type="NCBI Taxonomy" id="1893"/>
    <lineage>
        <taxon>Bacteria</taxon>
        <taxon>Bacillati</taxon>
        <taxon>Actinomycetota</taxon>
        <taxon>Actinomycetes</taxon>
        <taxon>Kitasatosporales</taxon>
        <taxon>Streptomycetaceae</taxon>
        <taxon>Streptomyces</taxon>
    </lineage>
</organism>
<dbReference type="PANTHER" id="PTHR11552:SF213">
    <property type="entry name" value="DEHYDROGENASE, PUTATIVE-RELATED"/>
    <property type="match status" value="1"/>
</dbReference>
<dbReference type="RefSeq" id="WP_072489103.1">
    <property type="nucleotide sequence ID" value="NZ_CP108276.1"/>
</dbReference>
<dbReference type="Gene3D" id="3.30.560.10">
    <property type="entry name" value="Glucose Oxidase, domain 3"/>
    <property type="match status" value="1"/>
</dbReference>
<evidence type="ECO:0000313" key="4">
    <source>
        <dbReference type="EMBL" id="SFY43281.1"/>
    </source>
</evidence>
<feature type="binding site" evidence="2">
    <location>
        <position position="289"/>
    </location>
    <ligand>
        <name>FAD</name>
        <dbReference type="ChEBI" id="CHEBI:57692"/>
    </ligand>
</feature>
<dbReference type="Pfam" id="PF00732">
    <property type="entry name" value="GMC_oxred_N"/>
    <property type="match status" value="1"/>
</dbReference>
<dbReference type="PROSITE" id="PS00624">
    <property type="entry name" value="GMC_OXRED_2"/>
    <property type="match status" value="1"/>
</dbReference>
<dbReference type="EMBL" id="FPJO01000035">
    <property type="protein sequence ID" value="SFY43281.1"/>
    <property type="molecule type" value="Genomic_DNA"/>
</dbReference>
<protein>
    <submittedName>
        <fullName evidence="4">Choline dehydrogenase</fullName>
    </submittedName>
</protein>
<evidence type="ECO:0000256" key="2">
    <source>
        <dbReference type="PIRSR" id="PIRSR000137-2"/>
    </source>
</evidence>
<dbReference type="InterPro" id="IPR000172">
    <property type="entry name" value="GMC_OxRdtase_N"/>
</dbReference>
<dbReference type="InterPro" id="IPR012132">
    <property type="entry name" value="GMC_OxRdtase"/>
</dbReference>
<proteinExistence type="inferred from homology"/>
<name>A0A1K2F6B3_STRAR</name>
<dbReference type="OrthoDB" id="9785276at2"/>
<comment type="cofactor">
    <cofactor evidence="2">
        <name>FAD</name>
        <dbReference type="ChEBI" id="CHEBI:57692"/>
    </cofactor>
</comment>
<evidence type="ECO:0000256" key="1">
    <source>
        <dbReference type="ARBA" id="ARBA00010790"/>
    </source>
</evidence>
<dbReference type="PIRSF" id="PIRSF000137">
    <property type="entry name" value="Alcohol_oxidase"/>
    <property type="match status" value="1"/>
</dbReference>
<reference evidence="4 5" key="1">
    <citation type="submission" date="2016-11" db="EMBL/GenBank/DDBJ databases">
        <authorList>
            <person name="Jaros S."/>
            <person name="Januszkiewicz K."/>
            <person name="Wedrychowicz H."/>
        </authorList>
    </citation>
    <scope>NUCLEOTIDE SEQUENCE [LARGE SCALE GENOMIC DNA]</scope>
    <source>
        <strain evidence="4 5">OK807</strain>
    </source>
</reference>
<feature type="domain" description="Glucose-methanol-choline oxidoreductase N-terminal" evidence="3">
    <location>
        <begin position="342"/>
        <end position="356"/>
    </location>
</feature>
<keyword evidence="2" id="KW-0274">FAD</keyword>
<dbReference type="STRING" id="1893.SAMN02787144_103525"/>
<gene>
    <name evidence="4" type="ORF">SAMN02787144_103525</name>
</gene>
<dbReference type="Pfam" id="PF05199">
    <property type="entry name" value="GMC_oxred_C"/>
    <property type="match status" value="1"/>
</dbReference>
<dbReference type="GO" id="GO:0016614">
    <property type="term" value="F:oxidoreductase activity, acting on CH-OH group of donors"/>
    <property type="evidence" value="ECO:0007669"/>
    <property type="project" value="InterPro"/>
</dbReference>
<comment type="similarity">
    <text evidence="1">Belongs to the GMC oxidoreductase family.</text>
</comment>
<dbReference type="GO" id="GO:0050660">
    <property type="term" value="F:flavin adenine dinucleotide binding"/>
    <property type="evidence" value="ECO:0007669"/>
    <property type="project" value="InterPro"/>
</dbReference>
<dbReference type="InterPro" id="IPR007867">
    <property type="entry name" value="GMC_OxRtase_C"/>
</dbReference>
<dbReference type="Proteomes" id="UP000181909">
    <property type="component" value="Unassembled WGS sequence"/>
</dbReference>
<dbReference type="SUPFAM" id="SSF51905">
    <property type="entry name" value="FAD/NAD(P)-binding domain"/>
    <property type="match status" value="1"/>
</dbReference>
<dbReference type="PANTHER" id="PTHR11552">
    <property type="entry name" value="GLUCOSE-METHANOL-CHOLINE GMC OXIDOREDUCTASE"/>
    <property type="match status" value="1"/>
</dbReference>
<dbReference type="AlphaFoldDB" id="A0A1K2F6B3"/>
<evidence type="ECO:0000259" key="3">
    <source>
        <dbReference type="PROSITE" id="PS00624"/>
    </source>
</evidence>
<evidence type="ECO:0000313" key="5">
    <source>
        <dbReference type="Proteomes" id="UP000181909"/>
    </source>
</evidence>
<keyword evidence="2" id="KW-0285">Flavoprotein</keyword>
<sequence length="646" mass="71358">MTAGSPSGTVETGFDYVVVGAGAGGGPLAANLAAAGMRVLLLDAGGAEENDNYLVPAFHADASEDPVQRWDYFVRHYADDEQQLRDSKFVPDRDILYPRAGAVGGCTAHHALITVYPYNSDWDAIARETGDASWHSAAMRRYFERLERCTYRPHPKEPPRNRLLAAVLKRLPLTAERYRNDGRHGFDGWLPTNLADPELVIHDKQLLKVILSAAQDSLADFLGRPLSPLEGLGPLVDPNDWRVQTHALQGLWQIPISTADGRRSAARERVQAVRRSHPDNLVVRTHALVAQVVLDETGTTAVGVDYLDEPHAYRADPHTPDGSGTLVRRRVLASREVILAAGAFNTPQLLMLSGIGPREELERHGIRVRVDLPGVGANLQDRYEVGVVSQMDREFPVIKDCDFHAPRPGADPDHCYRAWQRGEGLYTTNGAVLGITRKSRPELDVPDLFIFGGPFDFRGYYPGYSLDLTRHRDRFTWAILKSRTRNTGGQVRLRSADPRDTPLVNFHSFAEGTDGNGLDLEAMTGAVEFVRRMNRKAGSVTLKELWPGEEIRGREDVRRFVRDEAWGHHASCSCRMGRAGDPSAVVDSRFRVFGVDRLRVVDASVFPRIPGFFIATPVYMISEKASDVILGAASHSSNRAGTQGAA</sequence>
<dbReference type="SUPFAM" id="SSF54373">
    <property type="entry name" value="FAD-linked reductases, C-terminal domain"/>
    <property type="match status" value="1"/>
</dbReference>